<evidence type="ECO:0000313" key="3">
    <source>
        <dbReference type="Proteomes" id="UP000005025"/>
    </source>
</evidence>
<organism evidence="2 3">
    <name type="scientific">Lentilactobacillus kisonensis F0435</name>
    <dbReference type="NCBI Taxonomy" id="797516"/>
    <lineage>
        <taxon>Bacteria</taxon>
        <taxon>Bacillati</taxon>
        <taxon>Bacillota</taxon>
        <taxon>Bacilli</taxon>
        <taxon>Lactobacillales</taxon>
        <taxon>Lactobacillaceae</taxon>
        <taxon>Lentilactobacillus</taxon>
    </lineage>
</organism>
<feature type="region of interest" description="Disordered" evidence="1">
    <location>
        <begin position="1"/>
        <end position="26"/>
    </location>
</feature>
<accession>H1LC32</accession>
<name>H1LC32_9LACO</name>
<evidence type="ECO:0000256" key="1">
    <source>
        <dbReference type="SAM" id="MobiDB-lite"/>
    </source>
</evidence>
<dbReference type="STRING" id="797516.HMPREF9104_00145"/>
<dbReference type="EMBL" id="AGRJ01000012">
    <property type="protein sequence ID" value="EHO54390.1"/>
    <property type="molecule type" value="Genomic_DNA"/>
</dbReference>
<dbReference type="HOGENOM" id="CLU_3169483_0_0_9"/>
<comment type="caution">
    <text evidence="2">The sequence shown here is derived from an EMBL/GenBank/DDBJ whole genome shotgun (WGS) entry which is preliminary data.</text>
</comment>
<proteinExistence type="predicted"/>
<dbReference type="AlphaFoldDB" id="H1LC32"/>
<sequence>MAMINCGQKPKFTTTPPPIKPAPGISREKFISSPLVSPANYYSDTNI</sequence>
<evidence type="ECO:0000313" key="2">
    <source>
        <dbReference type="EMBL" id="EHO54390.1"/>
    </source>
</evidence>
<dbReference type="Proteomes" id="UP000005025">
    <property type="component" value="Unassembled WGS sequence"/>
</dbReference>
<protein>
    <submittedName>
        <fullName evidence="2">Uncharacterized protein</fullName>
    </submittedName>
</protein>
<gene>
    <name evidence="2" type="ORF">HMPREF9104_00145</name>
</gene>
<reference evidence="2 3" key="1">
    <citation type="submission" date="2011-09" db="EMBL/GenBank/DDBJ databases">
        <authorList>
            <person name="Weinstock G."/>
            <person name="Sodergren E."/>
            <person name="Clifton S."/>
            <person name="Fulton L."/>
            <person name="Fulton B."/>
            <person name="Courtney L."/>
            <person name="Fronick C."/>
            <person name="Harrison M."/>
            <person name="Strong C."/>
            <person name="Farmer C."/>
            <person name="Delahaunty K."/>
            <person name="Markovic C."/>
            <person name="Hall O."/>
            <person name="Minx P."/>
            <person name="Tomlinson C."/>
            <person name="Mitreva M."/>
            <person name="Hou S."/>
            <person name="Chen J."/>
            <person name="Wollam A."/>
            <person name="Pepin K.H."/>
            <person name="Johnson M."/>
            <person name="Bhonagiri V."/>
            <person name="Zhang X."/>
            <person name="Suruliraj S."/>
            <person name="Warren W."/>
            <person name="Chinwalla A."/>
            <person name="Mardis E.R."/>
            <person name="Wilson R.K."/>
        </authorList>
    </citation>
    <scope>NUCLEOTIDE SEQUENCE [LARGE SCALE GENOMIC DNA]</scope>
    <source>
        <strain evidence="2 3">F0435</strain>
    </source>
</reference>